<feature type="domain" description="Cyclic nucleotide-binding" evidence="3">
    <location>
        <begin position="17"/>
        <end position="116"/>
    </location>
</feature>
<evidence type="ECO:0000256" key="2">
    <source>
        <dbReference type="PROSITE-ProRule" id="PRU00703"/>
    </source>
</evidence>
<accession>A0A1L7CX74</accession>
<dbReference type="KEGG" id="csph:CSPHI_04655"/>
<dbReference type="GO" id="GO:0016301">
    <property type="term" value="F:kinase activity"/>
    <property type="evidence" value="ECO:0007669"/>
    <property type="project" value="UniProtKB-KW"/>
</dbReference>
<dbReference type="SMART" id="SM00116">
    <property type="entry name" value="CBS"/>
    <property type="match status" value="2"/>
</dbReference>
<dbReference type="Pfam" id="PF00027">
    <property type="entry name" value="cNMP_binding"/>
    <property type="match status" value="1"/>
</dbReference>
<dbReference type="InterPro" id="IPR005105">
    <property type="entry name" value="GlnD_Uridyltrans_N"/>
</dbReference>
<dbReference type="PANTHER" id="PTHR43080">
    <property type="entry name" value="CBS DOMAIN-CONTAINING PROTEIN CBSX3, MITOCHONDRIAL"/>
    <property type="match status" value="1"/>
</dbReference>
<keyword evidence="5" id="KW-0418">Kinase</keyword>
<dbReference type="Gene3D" id="3.10.580.10">
    <property type="entry name" value="CBS-domain"/>
    <property type="match status" value="2"/>
</dbReference>
<dbReference type="SMART" id="SM00100">
    <property type="entry name" value="cNMP"/>
    <property type="match status" value="1"/>
</dbReference>
<feature type="domain" description="CBS" evidence="4">
    <location>
        <begin position="157"/>
        <end position="223"/>
    </location>
</feature>
<dbReference type="Pfam" id="PF03445">
    <property type="entry name" value="DUF294"/>
    <property type="match status" value="1"/>
</dbReference>
<evidence type="ECO:0000259" key="3">
    <source>
        <dbReference type="PROSITE" id="PS50042"/>
    </source>
</evidence>
<protein>
    <submittedName>
        <fullName evidence="5">Histidine kinase</fullName>
    </submittedName>
</protein>
<dbReference type="Gene3D" id="2.60.120.10">
    <property type="entry name" value="Jelly Rolls"/>
    <property type="match status" value="1"/>
</dbReference>
<name>A0A1L7CX74_9CORY</name>
<dbReference type="InterPro" id="IPR000644">
    <property type="entry name" value="CBS_dom"/>
</dbReference>
<dbReference type="SUPFAM" id="SSF51206">
    <property type="entry name" value="cAMP-binding domain-like"/>
    <property type="match status" value="1"/>
</dbReference>
<dbReference type="Proteomes" id="UP000185469">
    <property type="component" value="Chromosome"/>
</dbReference>
<dbReference type="InterPro" id="IPR014710">
    <property type="entry name" value="RmlC-like_jellyroll"/>
</dbReference>
<gene>
    <name evidence="5" type="ORF">CSPHI_04655</name>
</gene>
<dbReference type="InterPro" id="IPR043519">
    <property type="entry name" value="NT_sf"/>
</dbReference>
<dbReference type="SUPFAM" id="SSF54631">
    <property type="entry name" value="CBS-domain pair"/>
    <property type="match status" value="1"/>
</dbReference>
<dbReference type="CDD" id="cd00038">
    <property type="entry name" value="CAP_ED"/>
    <property type="match status" value="1"/>
</dbReference>
<dbReference type="CDD" id="cd05401">
    <property type="entry name" value="NT_GlnE_GlnD_like"/>
    <property type="match status" value="1"/>
</dbReference>
<dbReference type="PANTHER" id="PTHR43080:SF2">
    <property type="entry name" value="CBS DOMAIN-CONTAINING PROTEIN"/>
    <property type="match status" value="1"/>
</dbReference>
<dbReference type="InterPro" id="IPR018490">
    <property type="entry name" value="cNMP-bd_dom_sf"/>
</dbReference>
<reference evidence="5 6" key="1">
    <citation type="submission" date="2014-08" db="EMBL/GenBank/DDBJ databases">
        <title>Complete genome sequence of Corynebacterium sphenisci CECT 5990(T) (=DSM 44792(T)), isolated from healthy wild penguins.</title>
        <authorList>
            <person name="Ruckert C."/>
            <person name="Albersmeier A."/>
            <person name="Winkler A."/>
            <person name="Kalinowski J."/>
        </authorList>
    </citation>
    <scope>NUCLEOTIDE SEQUENCE [LARGE SCALE GENOMIC DNA]</scope>
    <source>
        <strain evidence="5 6">DSM 44792</strain>
    </source>
</reference>
<keyword evidence="1 2" id="KW-0129">CBS domain</keyword>
<dbReference type="InterPro" id="IPR018821">
    <property type="entry name" value="DUF294_put_nucleoTrafse_sb-bd"/>
</dbReference>
<dbReference type="SUPFAM" id="SSF81301">
    <property type="entry name" value="Nucleotidyltransferase"/>
    <property type="match status" value="1"/>
</dbReference>
<dbReference type="PROSITE" id="PS50042">
    <property type="entry name" value="CNMP_BINDING_3"/>
    <property type="match status" value="1"/>
</dbReference>
<dbReference type="InterPro" id="IPR000595">
    <property type="entry name" value="cNMP-bd_dom"/>
</dbReference>
<sequence length="629" mass="67607">MTVELEEIRDFLAGCAPFSDLPVEALNALPGRLTMRYVRRGDDVLAAGRANDDVFLIRSGLVDVFDASGTLLDRRDAGDHLGYSTLLSREPSLYTMTAVEDAVLLVMHRDVWADLMERHECVARYYGGENARIRAVASSLRSTAAGDALRTRVADLMAPDPVTAGPATPIREAAAIMTERGVSSLLIVDPAAAPADGAHPSGLVGIITDRDLRRRVIVAGVDTSRPVSEVMTPDPEVLAPEVLAFEAMLLMAERGYHHLPVADAGELRGMLVIGDLMRTLHTDPVYATAALSRKASITEIAEIAANARRTVGTFIDRGFGPDEISRLLTANADAVARRLLVLAEESLGEPPVPYAFVVLGSQGRREMGLASDQDNALILDDAYDEAAHGRYFADLAEFVCAGLADCGYPLCPGDMMATNPAWRMTESAWETTFHQWVTAPEPDALLHAQTFFDIRGIHGATALVDALRGSYVPIAANSPRLHAHLAKLAAHREPPLGVFRGLVLEKDGEHANTLDLKKGGTAAVVQMARLFALAAGLPQLGTRERLIAAAGAGSVSRRGAADLGDAYEFLTTVLLEHQAHTAAAGAEPDNHLHPRELSKLERQHLRDAFGVVRRMQQGLAAKYPIHTIG</sequence>
<evidence type="ECO:0000259" key="4">
    <source>
        <dbReference type="PROSITE" id="PS51371"/>
    </source>
</evidence>
<evidence type="ECO:0000313" key="5">
    <source>
        <dbReference type="EMBL" id="APT90453.1"/>
    </source>
</evidence>
<dbReference type="AlphaFoldDB" id="A0A1L7CX74"/>
<feature type="domain" description="CBS" evidence="4">
    <location>
        <begin position="231"/>
        <end position="288"/>
    </location>
</feature>
<keyword evidence="5" id="KW-0808">Transferase</keyword>
<dbReference type="STRING" id="1437874.CSPHI_04655"/>
<dbReference type="Pfam" id="PF00571">
    <property type="entry name" value="CBS"/>
    <property type="match status" value="2"/>
</dbReference>
<evidence type="ECO:0000313" key="6">
    <source>
        <dbReference type="Proteomes" id="UP000185469"/>
    </source>
</evidence>
<dbReference type="EMBL" id="CP009248">
    <property type="protein sequence ID" value="APT90453.1"/>
    <property type="molecule type" value="Genomic_DNA"/>
</dbReference>
<dbReference type="CDD" id="cd04587">
    <property type="entry name" value="CBS_pair_CAP-ED_NT_Pol-beta-like_DUF294_assoc"/>
    <property type="match status" value="1"/>
</dbReference>
<dbReference type="GO" id="GO:0008773">
    <property type="term" value="F:[protein-PII] uridylyltransferase activity"/>
    <property type="evidence" value="ECO:0007669"/>
    <property type="project" value="InterPro"/>
</dbReference>
<dbReference type="PROSITE" id="PS51371">
    <property type="entry name" value="CBS"/>
    <property type="match status" value="2"/>
</dbReference>
<proteinExistence type="predicted"/>
<dbReference type="OrthoDB" id="9789996at2"/>
<keyword evidence="6" id="KW-1185">Reference proteome</keyword>
<evidence type="ECO:0000256" key="1">
    <source>
        <dbReference type="ARBA" id="ARBA00023122"/>
    </source>
</evidence>
<dbReference type="InterPro" id="IPR046342">
    <property type="entry name" value="CBS_dom_sf"/>
</dbReference>
<dbReference type="RefSeq" id="WP_075691703.1">
    <property type="nucleotide sequence ID" value="NZ_CP009248.1"/>
</dbReference>
<organism evidence="5 6">
    <name type="scientific">Corynebacterium sphenisci DSM 44792</name>
    <dbReference type="NCBI Taxonomy" id="1437874"/>
    <lineage>
        <taxon>Bacteria</taxon>
        <taxon>Bacillati</taxon>
        <taxon>Actinomycetota</taxon>
        <taxon>Actinomycetes</taxon>
        <taxon>Mycobacteriales</taxon>
        <taxon>Corynebacteriaceae</taxon>
        <taxon>Corynebacterium</taxon>
    </lineage>
</organism>
<dbReference type="InterPro" id="IPR051257">
    <property type="entry name" value="Diverse_CBS-Domain"/>
</dbReference>
<dbReference type="Pfam" id="PF10335">
    <property type="entry name" value="DUF294_C"/>
    <property type="match status" value="1"/>
</dbReference>